<evidence type="ECO:0000313" key="3">
    <source>
        <dbReference type="EMBL" id="TNN25589.1"/>
    </source>
</evidence>
<dbReference type="EMBL" id="SRLO01012141">
    <property type="protein sequence ID" value="TNN25589.1"/>
    <property type="molecule type" value="Genomic_DNA"/>
</dbReference>
<dbReference type="SUPFAM" id="SSF103657">
    <property type="entry name" value="BAR/IMD domain-like"/>
    <property type="match status" value="1"/>
</dbReference>
<feature type="compositionally biased region" description="Polar residues" evidence="2">
    <location>
        <begin position="118"/>
        <end position="130"/>
    </location>
</feature>
<protein>
    <submittedName>
        <fullName evidence="3">SLIT-ROBO Rho GTPase-activating protein 1</fullName>
    </submittedName>
</protein>
<keyword evidence="4" id="KW-1185">Reference proteome</keyword>
<evidence type="ECO:0000256" key="1">
    <source>
        <dbReference type="ARBA" id="ARBA00023054"/>
    </source>
</evidence>
<name>A0A4Z2E9V2_9TELE</name>
<reference evidence="3 4" key="1">
    <citation type="submission" date="2019-03" db="EMBL/GenBank/DDBJ databases">
        <title>First draft genome of Liparis tanakae, snailfish: a comprehensive survey of snailfish specific genes.</title>
        <authorList>
            <person name="Kim W."/>
            <person name="Song I."/>
            <person name="Jeong J.-H."/>
            <person name="Kim D."/>
            <person name="Kim S."/>
            <person name="Ryu S."/>
            <person name="Song J.Y."/>
            <person name="Lee S.K."/>
        </authorList>
    </citation>
    <scope>NUCLEOTIDE SEQUENCE [LARGE SCALE GENOMIC DNA]</scope>
    <source>
        <tissue evidence="3">Muscle</tissue>
    </source>
</reference>
<dbReference type="Gene3D" id="1.20.1270.60">
    <property type="entry name" value="Arfaptin homology (AH) domain/BAR domain"/>
    <property type="match status" value="1"/>
</dbReference>
<dbReference type="AlphaFoldDB" id="A0A4Z2E9V2"/>
<dbReference type="OrthoDB" id="5981864at2759"/>
<organism evidence="3 4">
    <name type="scientific">Liparis tanakae</name>
    <name type="common">Tanaka's snailfish</name>
    <dbReference type="NCBI Taxonomy" id="230148"/>
    <lineage>
        <taxon>Eukaryota</taxon>
        <taxon>Metazoa</taxon>
        <taxon>Chordata</taxon>
        <taxon>Craniata</taxon>
        <taxon>Vertebrata</taxon>
        <taxon>Euteleostomi</taxon>
        <taxon>Actinopterygii</taxon>
        <taxon>Neopterygii</taxon>
        <taxon>Teleostei</taxon>
        <taxon>Neoteleostei</taxon>
        <taxon>Acanthomorphata</taxon>
        <taxon>Eupercaria</taxon>
        <taxon>Perciformes</taxon>
        <taxon>Cottioidei</taxon>
        <taxon>Cottales</taxon>
        <taxon>Liparidae</taxon>
        <taxon>Liparis</taxon>
    </lineage>
</organism>
<accession>A0A4Z2E9V2</accession>
<dbReference type="InterPro" id="IPR051627">
    <property type="entry name" value="SLIT-ROBO_RhoGAP"/>
</dbReference>
<dbReference type="InterPro" id="IPR027267">
    <property type="entry name" value="AH/BAR_dom_sf"/>
</dbReference>
<feature type="region of interest" description="Disordered" evidence="2">
    <location>
        <begin position="111"/>
        <end position="137"/>
    </location>
</feature>
<proteinExistence type="predicted"/>
<evidence type="ECO:0000313" key="4">
    <source>
        <dbReference type="Proteomes" id="UP000314294"/>
    </source>
</evidence>
<gene>
    <name evidence="3" type="primary">SRGAP1_1</name>
    <name evidence="3" type="ORF">EYF80_064280</name>
</gene>
<evidence type="ECO:0000256" key="2">
    <source>
        <dbReference type="SAM" id="MobiDB-lite"/>
    </source>
</evidence>
<dbReference type="Proteomes" id="UP000314294">
    <property type="component" value="Unassembled WGS sequence"/>
</dbReference>
<sequence length="187" mass="20866">MCCDLGYHSSLSRALRTYLSAELSLEASRRAGLEVLEGAVEGLDPARDRQRLLGLYPTAFCPPLRFSFQAHMGDAVTQIASQPQLQAELTLRLTQLQTRLASLKIENEEVGHSDTRTLGRTPSGASTRTARLTERSCSAPRPIVHSESVLASAARILPDYTFKCSSDKYKLCTKLWPSEQELEKWRR</sequence>
<keyword evidence="1" id="KW-0175">Coiled coil</keyword>
<dbReference type="PANTHER" id="PTHR14166">
    <property type="entry name" value="SLIT-ROBO RHO GTPASE ACTIVATING PROTEIN"/>
    <property type="match status" value="1"/>
</dbReference>
<comment type="caution">
    <text evidence="3">The sequence shown here is derived from an EMBL/GenBank/DDBJ whole genome shotgun (WGS) entry which is preliminary data.</text>
</comment>